<organism evidence="1 2">
    <name type="scientific">Neolentinus lepideus HHB14362 ss-1</name>
    <dbReference type="NCBI Taxonomy" id="1314782"/>
    <lineage>
        <taxon>Eukaryota</taxon>
        <taxon>Fungi</taxon>
        <taxon>Dikarya</taxon>
        <taxon>Basidiomycota</taxon>
        <taxon>Agaricomycotina</taxon>
        <taxon>Agaricomycetes</taxon>
        <taxon>Gloeophyllales</taxon>
        <taxon>Gloeophyllaceae</taxon>
        <taxon>Neolentinus</taxon>
    </lineage>
</organism>
<accession>A0A165NF85</accession>
<keyword evidence="2" id="KW-1185">Reference proteome</keyword>
<dbReference type="EMBL" id="KV425638">
    <property type="protein sequence ID" value="KZT19557.1"/>
    <property type="molecule type" value="Genomic_DNA"/>
</dbReference>
<gene>
    <name evidence="1" type="ORF">NEOLEDRAFT_1141903</name>
</gene>
<dbReference type="InParanoid" id="A0A165NF85"/>
<reference evidence="1 2" key="1">
    <citation type="journal article" date="2016" name="Mol. Biol. Evol.">
        <title>Comparative Genomics of Early-Diverging Mushroom-Forming Fungi Provides Insights into the Origins of Lignocellulose Decay Capabilities.</title>
        <authorList>
            <person name="Nagy L.G."/>
            <person name="Riley R."/>
            <person name="Tritt A."/>
            <person name="Adam C."/>
            <person name="Daum C."/>
            <person name="Floudas D."/>
            <person name="Sun H."/>
            <person name="Yadav J.S."/>
            <person name="Pangilinan J."/>
            <person name="Larsson K.H."/>
            <person name="Matsuura K."/>
            <person name="Barry K."/>
            <person name="Labutti K."/>
            <person name="Kuo R."/>
            <person name="Ohm R.A."/>
            <person name="Bhattacharya S.S."/>
            <person name="Shirouzu T."/>
            <person name="Yoshinaga Y."/>
            <person name="Martin F.M."/>
            <person name="Grigoriev I.V."/>
            <person name="Hibbett D.S."/>
        </authorList>
    </citation>
    <scope>NUCLEOTIDE SEQUENCE [LARGE SCALE GENOMIC DNA]</scope>
    <source>
        <strain evidence="1 2">HHB14362 ss-1</strain>
    </source>
</reference>
<dbReference type="Proteomes" id="UP000076761">
    <property type="component" value="Unassembled WGS sequence"/>
</dbReference>
<protein>
    <submittedName>
        <fullName evidence="1">Uncharacterized protein</fullName>
    </submittedName>
</protein>
<evidence type="ECO:0000313" key="2">
    <source>
        <dbReference type="Proteomes" id="UP000076761"/>
    </source>
</evidence>
<proteinExistence type="predicted"/>
<name>A0A165NF85_9AGAM</name>
<evidence type="ECO:0000313" key="1">
    <source>
        <dbReference type="EMBL" id="KZT19557.1"/>
    </source>
</evidence>
<dbReference type="AlphaFoldDB" id="A0A165NF85"/>
<sequence>MQAVTTHGYWTISRRHRPRILFESFRPVLRTDVPLMFYCDCPSIGRVKFNR</sequence>